<dbReference type="Proteomes" id="UP000585327">
    <property type="component" value="Unassembled WGS sequence"/>
</dbReference>
<protein>
    <recommendedName>
        <fullName evidence="6">Peptidyl-prolyl cis-trans isomerase</fullName>
        <ecNumber evidence="6">5.2.1.8</ecNumber>
    </recommendedName>
</protein>
<evidence type="ECO:0000256" key="5">
    <source>
        <dbReference type="PROSITE-ProRule" id="PRU00277"/>
    </source>
</evidence>
<comment type="similarity">
    <text evidence="2 6">Belongs to the FKBP-type PPIase family.</text>
</comment>
<evidence type="ECO:0000256" key="3">
    <source>
        <dbReference type="ARBA" id="ARBA00023110"/>
    </source>
</evidence>
<evidence type="ECO:0000256" key="1">
    <source>
        <dbReference type="ARBA" id="ARBA00000971"/>
    </source>
</evidence>
<dbReference type="GO" id="GO:0003755">
    <property type="term" value="F:peptidyl-prolyl cis-trans isomerase activity"/>
    <property type="evidence" value="ECO:0007669"/>
    <property type="project" value="UniProtKB-UniRule"/>
</dbReference>
<comment type="catalytic activity">
    <reaction evidence="1 5 6">
        <text>[protein]-peptidylproline (omega=180) = [protein]-peptidylproline (omega=0)</text>
        <dbReference type="Rhea" id="RHEA:16237"/>
        <dbReference type="Rhea" id="RHEA-COMP:10747"/>
        <dbReference type="Rhea" id="RHEA-COMP:10748"/>
        <dbReference type="ChEBI" id="CHEBI:83833"/>
        <dbReference type="ChEBI" id="CHEBI:83834"/>
        <dbReference type="EC" id="5.2.1.8"/>
    </reaction>
</comment>
<dbReference type="PROSITE" id="PS50059">
    <property type="entry name" value="FKBP_PPIASE"/>
    <property type="match status" value="1"/>
</dbReference>
<evidence type="ECO:0000259" key="7">
    <source>
        <dbReference type="PROSITE" id="PS50059"/>
    </source>
</evidence>
<evidence type="ECO:0000256" key="2">
    <source>
        <dbReference type="ARBA" id="ARBA00006577"/>
    </source>
</evidence>
<reference evidence="8 9" key="1">
    <citation type="submission" date="2020-06" db="EMBL/GenBank/DDBJ databases">
        <title>Dysbiosis in marine aquaculture revealed through microbiome analysis: reverse ecology for environmental sustainability.</title>
        <authorList>
            <person name="Haro-Moreno J.M."/>
            <person name="Coutinho F.H."/>
            <person name="Zaragoza-Solas A."/>
            <person name="Picazo A."/>
            <person name="Almagro-Moreno S."/>
            <person name="Lopez-Perez M."/>
        </authorList>
    </citation>
    <scope>NUCLEOTIDE SEQUENCE [LARGE SCALE GENOMIC DNA]</scope>
    <source>
        <strain evidence="8">MCMED-G42</strain>
    </source>
</reference>
<accession>A0A838YSL7</accession>
<dbReference type="AlphaFoldDB" id="A0A838YSL7"/>
<evidence type="ECO:0000256" key="6">
    <source>
        <dbReference type="RuleBase" id="RU003915"/>
    </source>
</evidence>
<organism evidence="8 9">
    <name type="scientific">SAR86 cluster bacterium</name>
    <dbReference type="NCBI Taxonomy" id="2030880"/>
    <lineage>
        <taxon>Bacteria</taxon>
        <taxon>Pseudomonadati</taxon>
        <taxon>Pseudomonadota</taxon>
        <taxon>Gammaproteobacteria</taxon>
        <taxon>SAR86 cluster</taxon>
    </lineage>
</organism>
<evidence type="ECO:0000313" key="9">
    <source>
        <dbReference type="Proteomes" id="UP000585327"/>
    </source>
</evidence>
<dbReference type="PANTHER" id="PTHR43811">
    <property type="entry name" value="FKBP-TYPE PEPTIDYL-PROLYL CIS-TRANS ISOMERASE FKPA"/>
    <property type="match status" value="1"/>
</dbReference>
<evidence type="ECO:0000256" key="4">
    <source>
        <dbReference type="ARBA" id="ARBA00023235"/>
    </source>
</evidence>
<dbReference type="PANTHER" id="PTHR43811:SF19">
    <property type="entry name" value="39 KDA FK506-BINDING NUCLEAR PROTEIN"/>
    <property type="match status" value="1"/>
</dbReference>
<comment type="caution">
    <text evidence="8">The sequence shown here is derived from an EMBL/GenBank/DDBJ whole genome shotgun (WGS) entry which is preliminary data.</text>
</comment>
<dbReference type="Pfam" id="PF00254">
    <property type="entry name" value="FKBP_C"/>
    <property type="match status" value="1"/>
</dbReference>
<keyword evidence="3 5" id="KW-0697">Rotamase</keyword>
<feature type="domain" description="PPIase FKBP-type" evidence="7">
    <location>
        <begin position="66"/>
        <end position="151"/>
    </location>
</feature>
<dbReference type="SUPFAM" id="SSF54534">
    <property type="entry name" value="FKBP-like"/>
    <property type="match status" value="1"/>
</dbReference>
<name>A0A838YSL7_9GAMM</name>
<gene>
    <name evidence="8" type="ORF">H2021_03730</name>
</gene>
<dbReference type="InterPro" id="IPR046357">
    <property type="entry name" value="PPIase_dom_sf"/>
</dbReference>
<sequence>MKNLYILLTLFLVIGCNQDSPNITQIQNMQYFIDNSQNPDIIEVERGLQYSVINSGSPEGATAELTNTITAHFHGTLTNDEVFWSSVEMGEPLTIPLSGLIEGCQKIISLMRAGDKWRVFIDPSMAYGDEGRPGIPSNAILIFEIELLEIS</sequence>
<keyword evidence="4 5" id="KW-0413">Isomerase</keyword>
<dbReference type="PROSITE" id="PS51257">
    <property type="entry name" value="PROKAR_LIPOPROTEIN"/>
    <property type="match status" value="1"/>
</dbReference>
<evidence type="ECO:0000313" key="8">
    <source>
        <dbReference type="EMBL" id="MBA4724311.1"/>
    </source>
</evidence>
<proteinExistence type="inferred from homology"/>
<dbReference type="EC" id="5.2.1.8" evidence="6"/>
<dbReference type="EMBL" id="JACETM010000043">
    <property type="protein sequence ID" value="MBA4724311.1"/>
    <property type="molecule type" value="Genomic_DNA"/>
</dbReference>
<dbReference type="InterPro" id="IPR001179">
    <property type="entry name" value="PPIase_FKBP_dom"/>
</dbReference>
<dbReference type="Gene3D" id="3.10.50.40">
    <property type="match status" value="1"/>
</dbReference>